<dbReference type="GO" id="GO:0004497">
    <property type="term" value="F:monooxygenase activity"/>
    <property type="evidence" value="ECO:0007669"/>
    <property type="project" value="UniProtKB-KW"/>
</dbReference>
<evidence type="ECO:0000256" key="10">
    <source>
        <dbReference type="RuleBase" id="RU000461"/>
    </source>
</evidence>
<proteinExistence type="inferred from homology"/>
<feature type="domain" description="RNase H type-1" evidence="12">
    <location>
        <begin position="318"/>
        <end position="453"/>
    </location>
</feature>
<evidence type="ECO:0000313" key="13">
    <source>
        <dbReference type="EMBL" id="KAK7002017.1"/>
    </source>
</evidence>
<dbReference type="GO" id="GO:0020037">
    <property type="term" value="F:heme binding"/>
    <property type="evidence" value="ECO:0007669"/>
    <property type="project" value="InterPro"/>
</dbReference>
<dbReference type="Pfam" id="PF00075">
    <property type="entry name" value="RNase_H"/>
    <property type="match status" value="1"/>
</dbReference>
<dbReference type="EMBL" id="JAWWNJ010000080">
    <property type="protein sequence ID" value="KAK7002017.1"/>
    <property type="molecule type" value="Genomic_DNA"/>
</dbReference>
<evidence type="ECO:0000256" key="8">
    <source>
        <dbReference type="ARBA" id="ARBA00023033"/>
    </source>
</evidence>
<reference evidence="13 14" key="1">
    <citation type="journal article" date="2024" name="J Genomics">
        <title>Draft genome sequencing and assembly of Favolaschia claudopus CIRM-BRFM 2984 isolated from oak limbs.</title>
        <authorList>
            <person name="Navarro D."/>
            <person name="Drula E."/>
            <person name="Chaduli D."/>
            <person name="Cazenave R."/>
            <person name="Ahrendt S."/>
            <person name="Wang J."/>
            <person name="Lipzen A."/>
            <person name="Daum C."/>
            <person name="Barry K."/>
            <person name="Grigoriev I.V."/>
            <person name="Favel A."/>
            <person name="Rosso M.N."/>
            <person name="Martin F."/>
        </authorList>
    </citation>
    <scope>NUCLEOTIDE SEQUENCE [LARGE SCALE GENOMIC DNA]</scope>
    <source>
        <strain evidence="13 14">CIRM-BRFM 2984</strain>
    </source>
</reference>
<protein>
    <recommendedName>
        <fullName evidence="12">RNase H type-1 domain-containing protein</fullName>
    </recommendedName>
</protein>
<evidence type="ECO:0000256" key="5">
    <source>
        <dbReference type="ARBA" id="ARBA00022723"/>
    </source>
</evidence>
<name>A0AAW0A7Y6_9AGAR</name>
<comment type="similarity">
    <text evidence="3 10">Belongs to the cytochrome P450 family.</text>
</comment>
<evidence type="ECO:0000256" key="11">
    <source>
        <dbReference type="SAM" id="MobiDB-lite"/>
    </source>
</evidence>
<dbReference type="InterPro" id="IPR036397">
    <property type="entry name" value="RNaseH_sf"/>
</dbReference>
<dbReference type="GO" id="GO:0004523">
    <property type="term" value="F:RNA-DNA hybrid ribonuclease activity"/>
    <property type="evidence" value="ECO:0007669"/>
    <property type="project" value="InterPro"/>
</dbReference>
<keyword evidence="5 9" id="KW-0479">Metal-binding</keyword>
<keyword evidence="14" id="KW-1185">Reference proteome</keyword>
<dbReference type="InterPro" id="IPR001128">
    <property type="entry name" value="Cyt_P450"/>
</dbReference>
<dbReference type="GO" id="GO:0003676">
    <property type="term" value="F:nucleic acid binding"/>
    <property type="evidence" value="ECO:0007669"/>
    <property type="project" value="InterPro"/>
</dbReference>
<sequence length="611" mass="66095">MVVGSPKKRASITTFLVRIRIQFSGCLHCAQAHDPGTYDQPYEFRPERFLGNHGLPDPASIAFGWGKRACPGRYLAEDALFLFAAMTLTCFTISPVGKGKEGIPARQYSDGLPAYEFKCVARCITGSYRNASRDALEKEAALLPAPLRLESALLHRLARYLTLPPSHGIIPLIKDAIARPPKRSHRASPLHYVELLPAVSWPTDVPAQGVRLAKRPTNLPTEVTADPSVELGVVYGARRKRGGVVTEPCARGPPPPPGGRRVPVTTSPVTSADTLLLGMERIKPVYLPPWADPLPVTTLIPPRETAVSVLDELLADQSFADSTWFTDGSLLAGAAAGAAVLVVNGSPVERILLPLGDGQVAEGEMEGILRATERALIRGADHILVVSDSQAGLRGLLSTDARAGQHRAIQYDELLRAAVDLQPALRVTNVWTPAHIGTAGNELADDAAKAATLLPAPATLPVSLTSCKRHINSMMLQRWCGMWKKSSLGHGLREIDDSPPCLILRSPYTSSVARADISLLGQLRTNFSALNAHRFRCRLIPSAACDFCGASKETRAHFLLHCPAWSRFRAPLQDASYSAGVLGAVNMRTLLNHPKLLKPVIEFIHKTGRFN</sequence>
<dbReference type="Pfam" id="PF00067">
    <property type="entry name" value="p450"/>
    <property type="match status" value="1"/>
</dbReference>
<dbReference type="InterPro" id="IPR002156">
    <property type="entry name" value="RNaseH_domain"/>
</dbReference>
<dbReference type="Proteomes" id="UP001362999">
    <property type="component" value="Unassembled WGS sequence"/>
</dbReference>
<dbReference type="PROSITE" id="PS50879">
    <property type="entry name" value="RNASE_H_1"/>
    <property type="match status" value="1"/>
</dbReference>
<evidence type="ECO:0000313" key="14">
    <source>
        <dbReference type="Proteomes" id="UP001362999"/>
    </source>
</evidence>
<evidence type="ECO:0000259" key="12">
    <source>
        <dbReference type="PROSITE" id="PS50879"/>
    </source>
</evidence>
<evidence type="ECO:0000256" key="4">
    <source>
        <dbReference type="ARBA" id="ARBA00022617"/>
    </source>
</evidence>
<dbReference type="InterPro" id="IPR036396">
    <property type="entry name" value="Cyt_P450_sf"/>
</dbReference>
<dbReference type="CDD" id="cd09276">
    <property type="entry name" value="Rnase_HI_RT_non_LTR"/>
    <property type="match status" value="1"/>
</dbReference>
<feature type="region of interest" description="Disordered" evidence="11">
    <location>
        <begin position="244"/>
        <end position="266"/>
    </location>
</feature>
<keyword evidence="6 10" id="KW-0560">Oxidoreductase</keyword>
<comment type="caution">
    <text evidence="13">The sequence shown here is derived from an EMBL/GenBank/DDBJ whole genome shotgun (WGS) entry which is preliminary data.</text>
</comment>
<keyword evidence="8 10" id="KW-0503">Monooxygenase</keyword>
<dbReference type="InterPro" id="IPR012337">
    <property type="entry name" value="RNaseH-like_sf"/>
</dbReference>
<evidence type="ECO:0000256" key="2">
    <source>
        <dbReference type="ARBA" id="ARBA00005179"/>
    </source>
</evidence>
<dbReference type="InterPro" id="IPR017972">
    <property type="entry name" value="Cyt_P450_CS"/>
</dbReference>
<dbReference type="SUPFAM" id="SSF48264">
    <property type="entry name" value="Cytochrome P450"/>
    <property type="match status" value="1"/>
</dbReference>
<dbReference type="Gene3D" id="3.30.420.10">
    <property type="entry name" value="Ribonuclease H-like superfamily/Ribonuclease H"/>
    <property type="match status" value="1"/>
</dbReference>
<keyword evidence="4 9" id="KW-0349">Heme</keyword>
<feature type="binding site" description="axial binding residue" evidence="9">
    <location>
        <position position="70"/>
    </location>
    <ligand>
        <name>heme</name>
        <dbReference type="ChEBI" id="CHEBI:30413"/>
    </ligand>
    <ligandPart>
        <name>Fe</name>
        <dbReference type="ChEBI" id="CHEBI:18248"/>
    </ligandPart>
</feature>
<dbReference type="AlphaFoldDB" id="A0AAW0A7Y6"/>
<comment type="cofactor">
    <cofactor evidence="1 9">
        <name>heme</name>
        <dbReference type="ChEBI" id="CHEBI:30413"/>
    </cofactor>
</comment>
<dbReference type="PROSITE" id="PS00086">
    <property type="entry name" value="CYTOCHROME_P450"/>
    <property type="match status" value="1"/>
</dbReference>
<dbReference type="Gene3D" id="1.10.630.10">
    <property type="entry name" value="Cytochrome P450"/>
    <property type="match status" value="1"/>
</dbReference>
<evidence type="ECO:0000256" key="3">
    <source>
        <dbReference type="ARBA" id="ARBA00010617"/>
    </source>
</evidence>
<organism evidence="13 14">
    <name type="scientific">Favolaschia claudopus</name>
    <dbReference type="NCBI Taxonomy" id="2862362"/>
    <lineage>
        <taxon>Eukaryota</taxon>
        <taxon>Fungi</taxon>
        <taxon>Dikarya</taxon>
        <taxon>Basidiomycota</taxon>
        <taxon>Agaricomycotina</taxon>
        <taxon>Agaricomycetes</taxon>
        <taxon>Agaricomycetidae</taxon>
        <taxon>Agaricales</taxon>
        <taxon>Marasmiineae</taxon>
        <taxon>Mycenaceae</taxon>
        <taxon>Favolaschia</taxon>
    </lineage>
</organism>
<comment type="pathway">
    <text evidence="2">Secondary metabolite biosynthesis.</text>
</comment>
<accession>A0AAW0A7Y6</accession>
<evidence type="ECO:0000256" key="1">
    <source>
        <dbReference type="ARBA" id="ARBA00001971"/>
    </source>
</evidence>
<dbReference type="PRINTS" id="PR00463">
    <property type="entry name" value="EP450I"/>
</dbReference>
<dbReference type="InterPro" id="IPR002401">
    <property type="entry name" value="Cyt_P450_E_grp-I"/>
</dbReference>
<dbReference type="SUPFAM" id="SSF53098">
    <property type="entry name" value="Ribonuclease H-like"/>
    <property type="match status" value="1"/>
</dbReference>
<evidence type="ECO:0000256" key="9">
    <source>
        <dbReference type="PIRSR" id="PIRSR602401-1"/>
    </source>
</evidence>
<dbReference type="PANTHER" id="PTHR46300:SF12">
    <property type="entry name" value="P450, PUTATIVE (EUROFUNG)-RELATED"/>
    <property type="match status" value="1"/>
</dbReference>
<dbReference type="GO" id="GO:0016705">
    <property type="term" value="F:oxidoreductase activity, acting on paired donors, with incorporation or reduction of molecular oxygen"/>
    <property type="evidence" value="ECO:0007669"/>
    <property type="project" value="InterPro"/>
</dbReference>
<gene>
    <name evidence="13" type="ORF">R3P38DRAFT_3215771</name>
</gene>
<evidence type="ECO:0000256" key="6">
    <source>
        <dbReference type="ARBA" id="ARBA00023002"/>
    </source>
</evidence>
<keyword evidence="7 9" id="KW-0408">Iron</keyword>
<dbReference type="PANTHER" id="PTHR46300">
    <property type="entry name" value="P450, PUTATIVE (EUROFUNG)-RELATED-RELATED"/>
    <property type="match status" value="1"/>
</dbReference>
<dbReference type="GO" id="GO:0005506">
    <property type="term" value="F:iron ion binding"/>
    <property type="evidence" value="ECO:0007669"/>
    <property type="project" value="InterPro"/>
</dbReference>
<dbReference type="InterPro" id="IPR050364">
    <property type="entry name" value="Cytochrome_P450_fung"/>
</dbReference>
<evidence type="ECO:0000256" key="7">
    <source>
        <dbReference type="ARBA" id="ARBA00023004"/>
    </source>
</evidence>